<dbReference type="AlphaFoldDB" id="A0A916ZBX1"/>
<organism evidence="2 3">
    <name type="scientific">Croceicoccus mobilis</name>
    <dbReference type="NCBI Taxonomy" id="1703339"/>
    <lineage>
        <taxon>Bacteria</taxon>
        <taxon>Pseudomonadati</taxon>
        <taxon>Pseudomonadota</taxon>
        <taxon>Alphaproteobacteria</taxon>
        <taxon>Sphingomonadales</taxon>
        <taxon>Erythrobacteraceae</taxon>
        <taxon>Croceicoccus</taxon>
    </lineage>
</organism>
<evidence type="ECO:0000259" key="1">
    <source>
        <dbReference type="Pfam" id="PF06742"/>
    </source>
</evidence>
<reference evidence="2" key="2">
    <citation type="submission" date="2020-09" db="EMBL/GenBank/DDBJ databases">
        <authorList>
            <person name="Sun Q."/>
            <person name="Zhou Y."/>
        </authorList>
    </citation>
    <scope>NUCLEOTIDE SEQUENCE</scope>
    <source>
        <strain evidence="2">CGMCC 1.15360</strain>
    </source>
</reference>
<dbReference type="Proteomes" id="UP000612349">
    <property type="component" value="Unassembled WGS sequence"/>
</dbReference>
<comment type="caution">
    <text evidence="2">The sequence shown here is derived from an EMBL/GenBank/DDBJ whole genome shotgun (WGS) entry which is preliminary data.</text>
</comment>
<evidence type="ECO:0000313" key="2">
    <source>
        <dbReference type="EMBL" id="GGD84730.1"/>
    </source>
</evidence>
<accession>A0A916ZBX1</accession>
<proteinExistence type="predicted"/>
<keyword evidence="3" id="KW-1185">Reference proteome</keyword>
<gene>
    <name evidence="2" type="ORF">GCM10010990_38450</name>
</gene>
<reference evidence="2" key="1">
    <citation type="journal article" date="2014" name="Int. J. Syst. Evol. Microbiol.">
        <title>Complete genome sequence of Corynebacterium casei LMG S-19264T (=DSM 44701T), isolated from a smear-ripened cheese.</title>
        <authorList>
            <consortium name="US DOE Joint Genome Institute (JGI-PGF)"/>
            <person name="Walter F."/>
            <person name="Albersmeier A."/>
            <person name="Kalinowski J."/>
            <person name="Ruckert C."/>
        </authorList>
    </citation>
    <scope>NUCLEOTIDE SEQUENCE</scope>
    <source>
        <strain evidence="2">CGMCC 1.15360</strain>
    </source>
</reference>
<dbReference type="Pfam" id="PF06742">
    <property type="entry name" value="DUF1214"/>
    <property type="match status" value="1"/>
</dbReference>
<dbReference type="InterPro" id="IPR010621">
    <property type="entry name" value="DUF1214"/>
</dbReference>
<dbReference type="RefSeq" id="WP_066770530.1">
    <property type="nucleotide sequence ID" value="NZ_BMIP01000017.1"/>
</dbReference>
<protein>
    <recommendedName>
        <fullName evidence="1">DUF1214 domain-containing protein</fullName>
    </recommendedName>
</protein>
<dbReference type="EMBL" id="BMIP01000017">
    <property type="protein sequence ID" value="GGD84730.1"/>
    <property type="molecule type" value="Genomic_DNA"/>
</dbReference>
<dbReference type="OrthoDB" id="7796491at2"/>
<feature type="domain" description="DUF1214" evidence="1">
    <location>
        <begin position="304"/>
        <end position="378"/>
    </location>
</feature>
<evidence type="ECO:0000313" key="3">
    <source>
        <dbReference type="Proteomes" id="UP000612349"/>
    </source>
</evidence>
<name>A0A916ZBX1_9SPHN</name>
<sequence length="427" mass="48208">MAGEDPTSPVLQRAWREFHEAQTEVLSWMTESERFARFPQCRARAYHVMMEALAMAYNFAVAPRRLHPRIFVNTVWQTDMYTLGQNGPDFYYGVCFLDGSQEYRITGNFNDSVLILGQVIAQLSGHPESDVVGNYDFADFDIAPDGSYEIAVSAGEQAGNWMKLSPDSGYNFLLFRRATGDWNQTPASLEIERVSPLPDNYYDDDEFDEATMAERIERATAFMKYCIRDFTMNLYEWYRGNATADDDGGETRTRVGGSNASNAGFNRLCFLPGTITSTVGSPTSNYAMAVFDLAEDEALILELDQLPDGVYWSFQLGDVWSRSLNYMYHNSSISMHHAAVDTDGALRIVVAHRDPGIRNWLDTTGRFQGTVVFRNYRASGAPVPRTRKVKFAEIADHLPPDVARIDAEQRRQDIAARHRGVLKLHGE</sequence>